<proteinExistence type="predicted"/>
<accession>A0A127JPQ4</accession>
<protein>
    <submittedName>
        <fullName evidence="1">Uncharacterized protein</fullName>
    </submittedName>
</protein>
<reference evidence="1 2" key="1">
    <citation type="journal article" date="2014" name="Int. J. Syst. Evol. Microbiol.">
        <title>Ramlibacter solisilvae sp. nov., isolated from forest soil, and emended description of the genus Ramlibacter.</title>
        <authorList>
            <person name="Lee H.J."/>
            <person name="Lee S.H."/>
            <person name="Lee S.S."/>
            <person name="Lee J.S."/>
            <person name="Kim Y."/>
            <person name="Kim S.C."/>
            <person name="Jeon C.O."/>
        </authorList>
    </citation>
    <scope>NUCLEOTIDE SEQUENCE [LARGE SCALE GENOMIC DNA]</scope>
    <source>
        <strain evidence="1 2">5-10</strain>
    </source>
</reference>
<dbReference type="AlphaFoldDB" id="A0A127JPQ4"/>
<evidence type="ECO:0000313" key="1">
    <source>
        <dbReference type="EMBL" id="AMO22014.1"/>
    </source>
</evidence>
<name>A0A127JPQ4_9BURK</name>
<organism evidence="1 2">
    <name type="scientific">Ramlibacter tataouinensis</name>
    <dbReference type="NCBI Taxonomy" id="94132"/>
    <lineage>
        <taxon>Bacteria</taxon>
        <taxon>Pseudomonadati</taxon>
        <taxon>Pseudomonadota</taxon>
        <taxon>Betaproteobacteria</taxon>
        <taxon>Burkholderiales</taxon>
        <taxon>Comamonadaceae</taxon>
        <taxon>Ramlibacter</taxon>
    </lineage>
</organism>
<dbReference type="RefSeq" id="WP_061496011.1">
    <property type="nucleotide sequence ID" value="NZ_CP010951.1"/>
</dbReference>
<evidence type="ECO:0000313" key="2">
    <source>
        <dbReference type="Proteomes" id="UP000070433"/>
    </source>
</evidence>
<gene>
    <name evidence="1" type="ORF">UC35_02895</name>
</gene>
<dbReference type="Proteomes" id="UP000070433">
    <property type="component" value="Chromosome"/>
</dbReference>
<keyword evidence="2" id="KW-1185">Reference proteome</keyword>
<dbReference type="EMBL" id="CP010951">
    <property type="protein sequence ID" value="AMO22014.1"/>
    <property type="molecule type" value="Genomic_DNA"/>
</dbReference>
<sequence length="62" mass="7069">MSTDKIESQADVWNARFDDRDDEDLACQVWAQRLTAREQAMAQPIRNFTLPEAANDDKPSAD</sequence>